<organism evidence="1 2">
    <name type="scientific">Mycolicibacterium hippocampi</name>
    <dbReference type="NCBI Taxonomy" id="659824"/>
    <lineage>
        <taxon>Bacteria</taxon>
        <taxon>Bacillati</taxon>
        <taxon>Actinomycetota</taxon>
        <taxon>Actinomycetes</taxon>
        <taxon>Mycobacteriales</taxon>
        <taxon>Mycobacteriaceae</taxon>
        <taxon>Mycolicibacterium</taxon>
    </lineage>
</organism>
<sequence>MTRCDKGLLRAKWPVATVESVINRLPGSAALRNAIRPLTRTGSYYARSWSDYLGDEPQQVPIARPTIALTAEALRDEVVLLGLRARRPVSDPQAFERIHDEVRRALDFYGSRGWLSEPAGFFAAPGPLTDVTVRPVRRRNRLYSRLRWDSDYRPRSGEPGASRWLGYQATSHGYGLMLRHSEPRPWLVCIHGTEMGRAAIDLAVFRAWHLHQELGLNVVLPVLPMHGPRAKGLPKGAVFPGEDVLDDIHATAHAVWDIRSLLSWIRQQQPEAPIGLYGLSLGGFITALVASLDEDLVCAILGVPVADLIALLSRHSGLGDDDPRRETMALAEPLGRMISPLSLTPLVPPAGRFIYAGLADQVVHPREQVNRLWEHWGQPDIEWYRGGHAGFFQARPVQRFVTDALLQSGLVSGLGGRDTRGTGSMTG</sequence>
<dbReference type="Gene3D" id="3.40.50.1820">
    <property type="entry name" value="alpha/beta hydrolase"/>
    <property type="match status" value="1"/>
</dbReference>
<dbReference type="EMBL" id="BLLB01000002">
    <property type="protein sequence ID" value="GFH01669.1"/>
    <property type="molecule type" value="Genomic_DNA"/>
</dbReference>
<comment type="caution">
    <text evidence="1">The sequence shown here is derived from an EMBL/GenBank/DDBJ whole genome shotgun (WGS) entry which is preliminary data.</text>
</comment>
<evidence type="ECO:0000313" key="1">
    <source>
        <dbReference type="EMBL" id="GFH01669.1"/>
    </source>
</evidence>
<keyword evidence="1" id="KW-0378">Hydrolase</keyword>
<dbReference type="PANTHER" id="PTHR13617">
    <property type="entry name" value="PROTEIN ABHD18"/>
    <property type="match status" value="1"/>
</dbReference>
<accession>A0A7I9ZLI7</accession>
<name>A0A7I9ZLI7_9MYCO</name>
<dbReference type="InterPro" id="IPR029058">
    <property type="entry name" value="AB_hydrolase_fold"/>
</dbReference>
<protein>
    <submittedName>
        <fullName evidence="1">Alpha/beta hydrolase</fullName>
    </submittedName>
</protein>
<evidence type="ECO:0000313" key="2">
    <source>
        <dbReference type="Proteomes" id="UP000465304"/>
    </source>
</evidence>
<gene>
    <name evidence="1" type="ORF">MHIP_21520</name>
</gene>
<dbReference type="AlphaFoldDB" id="A0A7I9ZLI7"/>
<dbReference type="GO" id="GO:0016787">
    <property type="term" value="F:hydrolase activity"/>
    <property type="evidence" value="ECO:0007669"/>
    <property type="project" value="UniProtKB-KW"/>
</dbReference>
<proteinExistence type="predicted"/>
<keyword evidence="2" id="KW-1185">Reference proteome</keyword>
<dbReference type="PANTHER" id="PTHR13617:SF14">
    <property type="entry name" value="PROTEIN ABHD18"/>
    <property type="match status" value="1"/>
</dbReference>
<reference evidence="1 2" key="1">
    <citation type="journal article" date="2019" name="Emerg. Microbes Infect.">
        <title>Comprehensive subspecies identification of 175 nontuberculous mycobacteria species based on 7547 genomic profiles.</title>
        <authorList>
            <person name="Matsumoto Y."/>
            <person name="Kinjo T."/>
            <person name="Motooka D."/>
            <person name="Nabeya D."/>
            <person name="Jung N."/>
            <person name="Uechi K."/>
            <person name="Horii T."/>
            <person name="Iida T."/>
            <person name="Fujita J."/>
            <person name="Nakamura S."/>
        </authorList>
    </citation>
    <scope>NUCLEOTIDE SEQUENCE [LARGE SCALE GENOMIC DNA]</scope>
    <source>
        <strain evidence="1 2">JCM 30996</strain>
    </source>
</reference>
<dbReference type="Proteomes" id="UP000465304">
    <property type="component" value="Unassembled WGS sequence"/>
</dbReference>
<dbReference type="SUPFAM" id="SSF53474">
    <property type="entry name" value="alpha/beta-Hydrolases"/>
    <property type="match status" value="1"/>
</dbReference>